<gene>
    <name evidence="2" type="ORF">FQN60_016412</name>
</gene>
<feature type="compositionally biased region" description="Low complexity" evidence="1">
    <location>
        <begin position="316"/>
        <end position="329"/>
    </location>
</feature>
<feature type="compositionally biased region" description="Polar residues" evidence="1">
    <location>
        <begin position="121"/>
        <end position="131"/>
    </location>
</feature>
<feature type="compositionally biased region" description="Polar residues" evidence="1">
    <location>
        <begin position="33"/>
        <end position="48"/>
    </location>
</feature>
<evidence type="ECO:0000313" key="3">
    <source>
        <dbReference type="Proteomes" id="UP000327493"/>
    </source>
</evidence>
<name>A0A5J5D3U2_9PERO</name>
<feature type="compositionally biased region" description="Polar residues" evidence="1">
    <location>
        <begin position="229"/>
        <end position="239"/>
    </location>
</feature>
<organism evidence="2 3">
    <name type="scientific">Etheostoma spectabile</name>
    <name type="common">orangethroat darter</name>
    <dbReference type="NCBI Taxonomy" id="54343"/>
    <lineage>
        <taxon>Eukaryota</taxon>
        <taxon>Metazoa</taxon>
        <taxon>Chordata</taxon>
        <taxon>Craniata</taxon>
        <taxon>Vertebrata</taxon>
        <taxon>Euteleostomi</taxon>
        <taxon>Actinopterygii</taxon>
        <taxon>Neopterygii</taxon>
        <taxon>Teleostei</taxon>
        <taxon>Neoteleostei</taxon>
        <taxon>Acanthomorphata</taxon>
        <taxon>Eupercaria</taxon>
        <taxon>Perciformes</taxon>
        <taxon>Percoidei</taxon>
        <taxon>Percidae</taxon>
        <taxon>Etheostomatinae</taxon>
        <taxon>Etheostoma</taxon>
    </lineage>
</organism>
<dbReference type="EMBL" id="VOFY01000012">
    <property type="protein sequence ID" value="KAA8587550.1"/>
    <property type="molecule type" value="Genomic_DNA"/>
</dbReference>
<feature type="region of interest" description="Disordered" evidence="1">
    <location>
        <begin position="28"/>
        <end position="70"/>
    </location>
</feature>
<feature type="compositionally biased region" description="Low complexity" evidence="1">
    <location>
        <begin position="148"/>
        <end position="162"/>
    </location>
</feature>
<comment type="caution">
    <text evidence="2">The sequence shown here is derived from an EMBL/GenBank/DDBJ whole genome shotgun (WGS) entry which is preliminary data.</text>
</comment>
<feature type="compositionally biased region" description="Gly residues" evidence="1">
    <location>
        <begin position="266"/>
        <end position="275"/>
    </location>
</feature>
<protein>
    <recommendedName>
        <fullName evidence="4">Chromodomain helicase DNA binding protein 7</fullName>
    </recommendedName>
</protein>
<dbReference type="Proteomes" id="UP000327493">
    <property type="component" value="Chromosome 12"/>
</dbReference>
<accession>A0A5J5D3U2</accession>
<sequence length="595" mass="62519">MADPGMLSLFGDDAGLFSDGLDGLGDCFPQQPAAAQSNPLAQQTNPSLNHEHQGNRGYHQGMIHSAGPGPGQPKLGQMYDHGPYTSYDQPGAPGGRMLSQNGPSQGPPNVNTAINGLASHYHNNPVNSSNPLHGYPGDAGGGGGAGAVWGQQQQSRSAYQQAPTQPGGAPNQMGGYQMSQGNYGGMQGPPAPNAARMNQHYPSQSMAPPPAQDPSHYLGNVGMGGAQMRHTQPQSQPQGYPNMGHTPRYPHSPSRQPPHPHQHQPGMGGFGGGQYPGYQAQYGAMGPGMAQNANANVNANTSQAMGPGQLGQRFNQGSGPAAGQQGQRYPPGPPQPHQTLSAPMQQQAGQQGQPMHPQNLPQAQNQAQSLLAPPAQGSYPSPSSMSPMRVLGTPTPPPQQVRPPSAGLAGPSEVAGYTALHPSHNALAHPQRTPQIPLSAPQHQQPHNMPPNAGQMYPGMGPQRAPQMGPNRPQQGPHEAPVSQGGDQCLLQASQQASRSGQPTPMGFQVQTLGQHGVPVLNQGLPPPAQNAPTQHTHMPPQPHHLQTRPLLPARPPTHGHLRLPLPTRYPHPLLPHRKCLTYSIPPPTRQAMPQ</sequence>
<dbReference type="AlphaFoldDB" id="A0A5J5D3U2"/>
<feature type="compositionally biased region" description="Gly residues" evidence="1">
    <location>
        <begin position="137"/>
        <end position="147"/>
    </location>
</feature>
<feature type="compositionally biased region" description="Low complexity" evidence="1">
    <location>
        <begin position="441"/>
        <end position="452"/>
    </location>
</feature>
<feature type="compositionally biased region" description="Low complexity" evidence="1">
    <location>
        <begin position="342"/>
        <end position="388"/>
    </location>
</feature>
<proteinExistence type="predicted"/>
<keyword evidence="3" id="KW-1185">Reference proteome</keyword>
<evidence type="ECO:0008006" key="4">
    <source>
        <dbReference type="Google" id="ProtNLM"/>
    </source>
</evidence>
<evidence type="ECO:0000256" key="1">
    <source>
        <dbReference type="SAM" id="MobiDB-lite"/>
    </source>
</evidence>
<feature type="compositionally biased region" description="Low complexity" evidence="1">
    <location>
        <begin position="276"/>
        <end position="304"/>
    </location>
</feature>
<evidence type="ECO:0000313" key="2">
    <source>
        <dbReference type="EMBL" id="KAA8587550.1"/>
    </source>
</evidence>
<feature type="region of interest" description="Disordered" evidence="1">
    <location>
        <begin position="518"/>
        <end position="559"/>
    </location>
</feature>
<reference evidence="2 3" key="1">
    <citation type="submission" date="2019-08" db="EMBL/GenBank/DDBJ databases">
        <title>A chromosome-level genome assembly, high-density linkage maps, and genome scans reveal the genomic architecture of hybrid incompatibilities underlying speciation via character displacement in darters (Percidae: Etheostominae).</title>
        <authorList>
            <person name="Moran R.L."/>
            <person name="Catchen J.M."/>
            <person name="Fuller R.C."/>
        </authorList>
    </citation>
    <scope>NUCLEOTIDE SEQUENCE [LARGE SCALE GENOMIC DNA]</scope>
    <source>
        <strain evidence="2">EspeVRDwgs_2016</strain>
        <tissue evidence="2">Muscle</tissue>
    </source>
</reference>
<feature type="region of interest" description="Disordered" evidence="1">
    <location>
        <begin position="119"/>
        <end position="485"/>
    </location>
</feature>